<dbReference type="Proteomes" id="UP000199169">
    <property type="component" value="Unassembled WGS sequence"/>
</dbReference>
<reference evidence="1 2" key="1">
    <citation type="submission" date="2016-06" db="EMBL/GenBank/DDBJ databases">
        <authorList>
            <person name="Kjaerup R.B."/>
            <person name="Dalgaard T.S."/>
            <person name="Juul-Madsen H.R."/>
        </authorList>
    </citation>
    <scope>NUCLEOTIDE SEQUENCE [LARGE SCALE GENOMIC DNA]</scope>
    <source>
        <strain evidence="1">3</strain>
    </source>
</reference>
<gene>
    <name evidence="1" type="ORF">ACCAA_440030</name>
</gene>
<accession>A0A1A8XQX3</accession>
<organism evidence="1 2">
    <name type="scientific">Candidatus Accumulibacter aalborgensis</name>
    <dbReference type="NCBI Taxonomy" id="1860102"/>
    <lineage>
        <taxon>Bacteria</taxon>
        <taxon>Pseudomonadati</taxon>
        <taxon>Pseudomonadota</taxon>
        <taxon>Betaproteobacteria</taxon>
        <taxon>Candidatus Accumulibacter</taxon>
    </lineage>
</organism>
<dbReference type="EMBL" id="FLQX01000121">
    <property type="protein sequence ID" value="SBT07520.1"/>
    <property type="molecule type" value="Genomic_DNA"/>
</dbReference>
<sequence>MPPLRVLIWVEFDPDGGGLVN</sequence>
<name>A0A1A8XQX3_9PROT</name>
<proteinExistence type="predicted"/>
<evidence type="ECO:0000313" key="2">
    <source>
        <dbReference type="Proteomes" id="UP000199169"/>
    </source>
</evidence>
<dbReference type="STRING" id="1860102.ACCAA_440030"/>
<dbReference type="AlphaFoldDB" id="A0A1A8XQX3"/>
<evidence type="ECO:0000313" key="1">
    <source>
        <dbReference type="EMBL" id="SBT07520.1"/>
    </source>
</evidence>
<protein>
    <submittedName>
        <fullName evidence="1">Uncharacterized protein</fullName>
    </submittedName>
</protein>
<keyword evidence="2" id="KW-1185">Reference proteome</keyword>